<dbReference type="Proteomes" id="UP000290809">
    <property type="component" value="Unassembled WGS sequence"/>
</dbReference>
<feature type="compositionally biased region" description="Polar residues" evidence="1">
    <location>
        <begin position="1"/>
        <end position="12"/>
    </location>
</feature>
<evidence type="ECO:0000256" key="1">
    <source>
        <dbReference type="SAM" id="MobiDB-lite"/>
    </source>
</evidence>
<dbReference type="AlphaFoldDB" id="A0A430QN95"/>
<dbReference type="PROSITE" id="PS50022">
    <property type="entry name" value="FA58C_3"/>
    <property type="match status" value="1"/>
</dbReference>
<feature type="domain" description="F5/8 type C" evidence="2">
    <location>
        <begin position="266"/>
        <end position="411"/>
    </location>
</feature>
<accession>A0A430QN95</accession>
<comment type="caution">
    <text evidence="3">The sequence shown here is derived from an EMBL/GenBank/DDBJ whole genome shotgun (WGS) entry which is preliminary data.</text>
</comment>
<dbReference type="InterPro" id="IPR008979">
    <property type="entry name" value="Galactose-bd-like_sf"/>
</dbReference>
<name>A0A430QN95_SCHBO</name>
<evidence type="ECO:0000259" key="2">
    <source>
        <dbReference type="PROSITE" id="PS50022"/>
    </source>
</evidence>
<gene>
    <name evidence="3" type="ORF">DC041_0001741</name>
</gene>
<sequence>MKLKNSAITSTRGLHKKSSPQVQFRNRKNIQIYLIFSQVRIDLFFRPRSNFSASTVNGNITVSVKSLLTVGTLSSPFSLSTGVFVFNKDALMKESMFVLPSFSEDKYKPWIKNITNGISFQPGIWTKFTFRVQVPFASYLPDSSIFVGGANSSAENESIFTVNGALLTFGSNLAGLRLDQFKQVYSSTYMNGQKDLLEIKLGNVVNTGSVLLQPDSTSINENDIAVEVSVRLSDSKLSDNGTNVTLPIRVKFGSLEAVNQMEGSDCEENLGLSNSQVILPCQITSYVSPYLGNTEEQIRFYSASGWKPFVRPGPHDPLRYITILFGQQTNVSRIDINLINTANQVMIFHLMGTNDGQSFFDFKTASVSYINQSYGRIFLQPKFVSRGMRLIVSETTNENNDVSFTLELYGCRLNLDTNTFGILVYHFYLDVITYHHYYLKLLRR</sequence>
<evidence type="ECO:0000313" key="3">
    <source>
        <dbReference type="EMBL" id="RTG89151.1"/>
    </source>
</evidence>
<dbReference type="STRING" id="6184.A0A430QN95"/>
<organism evidence="3 4">
    <name type="scientific">Schistosoma bovis</name>
    <name type="common">Blood fluke</name>
    <dbReference type="NCBI Taxonomy" id="6184"/>
    <lineage>
        <taxon>Eukaryota</taxon>
        <taxon>Metazoa</taxon>
        <taxon>Spiralia</taxon>
        <taxon>Lophotrochozoa</taxon>
        <taxon>Platyhelminthes</taxon>
        <taxon>Trematoda</taxon>
        <taxon>Digenea</taxon>
        <taxon>Strigeidida</taxon>
        <taxon>Schistosomatoidea</taxon>
        <taxon>Schistosomatidae</taxon>
        <taxon>Schistosoma</taxon>
    </lineage>
</organism>
<proteinExistence type="predicted"/>
<reference evidence="3 4" key="1">
    <citation type="journal article" date="2019" name="PLoS Pathog.">
        <title>Genome sequence of the bovine parasite Schistosoma bovis Tanzania.</title>
        <authorList>
            <person name="Oey H."/>
            <person name="Zakrzewski M."/>
            <person name="Gobert G."/>
            <person name="Gravermann K."/>
            <person name="Stoye J."/>
            <person name="Jones M."/>
            <person name="Mcmanus D."/>
            <person name="Krause L."/>
        </authorList>
    </citation>
    <scope>NUCLEOTIDE SEQUENCE [LARGE SCALE GENOMIC DNA]</scope>
    <source>
        <strain evidence="3 4">TAN1997</strain>
    </source>
</reference>
<evidence type="ECO:0000313" key="4">
    <source>
        <dbReference type="Proteomes" id="UP000290809"/>
    </source>
</evidence>
<dbReference type="InterPro" id="IPR000421">
    <property type="entry name" value="FA58C"/>
</dbReference>
<keyword evidence="4" id="KW-1185">Reference proteome</keyword>
<dbReference type="EMBL" id="QMKO01001523">
    <property type="protein sequence ID" value="RTG89151.1"/>
    <property type="molecule type" value="Genomic_DNA"/>
</dbReference>
<protein>
    <recommendedName>
        <fullName evidence="2">F5/8 type C domain-containing protein</fullName>
    </recommendedName>
</protein>
<dbReference type="Gene3D" id="2.60.120.260">
    <property type="entry name" value="Galactose-binding domain-like"/>
    <property type="match status" value="1"/>
</dbReference>
<dbReference type="SUPFAM" id="SSF49785">
    <property type="entry name" value="Galactose-binding domain-like"/>
    <property type="match status" value="1"/>
</dbReference>
<feature type="region of interest" description="Disordered" evidence="1">
    <location>
        <begin position="1"/>
        <end position="21"/>
    </location>
</feature>